<dbReference type="AlphaFoldDB" id="A0A9X2SZA9"/>
<gene>
    <name evidence="1" type="ORF">NU887_15550</name>
</gene>
<accession>A0A9X2SZA9</accession>
<organism evidence="1 2">
    <name type="scientific">Aquiflexum gelatinilyticum</name>
    <dbReference type="NCBI Taxonomy" id="2961943"/>
    <lineage>
        <taxon>Bacteria</taxon>
        <taxon>Pseudomonadati</taxon>
        <taxon>Bacteroidota</taxon>
        <taxon>Cytophagia</taxon>
        <taxon>Cytophagales</taxon>
        <taxon>Cyclobacteriaceae</taxon>
        <taxon>Aquiflexum</taxon>
    </lineage>
</organism>
<keyword evidence="2" id="KW-1185">Reference proteome</keyword>
<dbReference type="Gene3D" id="2.60.40.1930">
    <property type="match status" value="1"/>
</dbReference>
<proteinExistence type="predicted"/>
<sequence length="938" mass="107385">MSTRKDNKVTKDSVWLLRLMKANLFVVFLLLPLLAKTQVIVGKITDEKTGEPLPFANVFINNTTLGSTTDINGDFKISGSLPQNPEVVASFVGYTTKYRKISFGNRIQIVVNFQLASKESQLDEVMLKARRDKRWERNLKKFKRVFLAVPNDPFFKMNEILNPWVIDFEEGKTRGSKYLLASASEPLKVSNLGLGYNLDYHLREFIQTRDGFQYFGLVNFHEIDSVSTEKKKSWEDQRNSTYFGSLRHFLHSFLHNEADRQGYRLYLVDSFPPKTRTNVFHEELGNSIKKLPFDSLKIDTLPNGNFGLYWPDRVEIHFRKKAWANDYYTRVYYPLSWITSPTCYFEFDANGIPTDPRQIIFSGFMGRHRVGRFLPHDFVPTKDQLTLFSEIDSALLGQTRWNSLREKPYLTFNKSYYTPGETAWFNARMIYQNQFLVDSMSRVLYVDLINEKKELVIQETFEIREGMSKGQLQLGPDLKAGNYTVRAYTNWMRYYPESDYFYKPLPLISADREVISSTGVIPSDQEGEEISIALKTDFTHEELFNKANINISVLDIDSSFVDSDFSISLIDADLAKFIGEENTIETEINWIGSELGDYEFPEEKYDIEYGISVEGIFSDREGKPLSVPLTVVLGQMEDFGVIKSDTSGYFWGTGLLFTDSAEVAIAALNQRKKSFGNISLIEPLRPEVLVNLPKLQFETRPKSTIGKLDIFDGKYVELEEFLFEGEKKQTMEEKNYGYGEGDRSIGPDFLEKFPEQTLDVIVGMNMQGGGLGNFNWGLDAGEPLLIIDGVRYFSDSRESTMSVLKTYIAAEVESIEVYTFNAAQFGMAGFAGVIMVNTKKGSKDPQGSNQVFNSEEFQIFKIRGFTPVVEFTVQKAESEIPESRPSLYWNPNVKTDRDNETFTFSVNLPKSTQNMILRIEGMSGDGLPFYRIFQIPVN</sequence>
<dbReference type="Gene3D" id="2.170.130.10">
    <property type="entry name" value="TonB-dependent receptor, plug domain"/>
    <property type="match status" value="1"/>
</dbReference>
<dbReference type="InterPro" id="IPR008969">
    <property type="entry name" value="CarboxyPept-like_regulatory"/>
</dbReference>
<keyword evidence="1" id="KW-0675">Receptor</keyword>
<dbReference type="Proteomes" id="UP001142175">
    <property type="component" value="Unassembled WGS sequence"/>
</dbReference>
<name>A0A9X2SZA9_9BACT</name>
<evidence type="ECO:0000313" key="1">
    <source>
        <dbReference type="EMBL" id="MCR9016457.1"/>
    </source>
</evidence>
<dbReference type="Pfam" id="PF13715">
    <property type="entry name" value="CarbopepD_reg_2"/>
    <property type="match status" value="1"/>
</dbReference>
<dbReference type="RefSeq" id="WP_258424298.1">
    <property type="nucleotide sequence ID" value="NZ_JANSUY010000014.1"/>
</dbReference>
<dbReference type="InterPro" id="IPR037066">
    <property type="entry name" value="Plug_dom_sf"/>
</dbReference>
<protein>
    <submittedName>
        <fullName evidence="1">TonB-dependent receptor</fullName>
    </submittedName>
</protein>
<comment type="caution">
    <text evidence="1">The sequence shown here is derived from an EMBL/GenBank/DDBJ whole genome shotgun (WGS) entry which is preliminary data.</text>
</comment>
<dbReference type="EMBL" id="JANSUY010000014">
    <property type="protein sequence ID" value="MCR9016457.1"/>
    <property type="molecule type" value="Genomic_DNA"/>
</dbReference>
<dbReference type="SUPFAM" id="SSF56935">
    <property type="entry name" value="Porins"/>
    <property type="match status" value="1"/>
</dbReference>
<dbReference type="Gene3D" id="2.60.40.1120">
    <property type="entry name" value="Carboxypeptidase-like, regulatory domain"/>
    <property type="match status" value="1"/>
</dbReference>
<dbReference type="SUPFAM" id="SSF49464">
    <property type="entry name" value="Carboxypeptidase regulatory domain-like"/>
    <property type="match status" value="1"/>
</dbReference>
<reference evidence="1" key="1">
    <citation type="submission" date="2022-08" db="EMBL/GenBank/DDBJ databases">
        <authorList>
            <person name="Zhang D."/>
        </authorList>
    </citation>
    <scope>NUCLEOTIDE SEQUENCE</scope>
    <source>
        <strain evidence="1">XJ19-11</strain>
    </source>
</reference>
<evidence type="ECO:0000313" key="2">
    <source>
        <dbReference type="Proteomes" id="UP001142175"/>
    </source>
</evidence>